<accession>A0ABS2GY95</accession>
<dbReference type="Pfam" id="PF07859">
    <property type="entry name" value="Abhydrolase_3"/>
    <property type="match status" value="1"/>
</dbReference>
<comment type="caution">
    <text evidence="3">The sequence shown here is derived from an EMBL/GenBank/DDBJ whole genome shotgun (WGS) entry which is preliminary data.</text>
</comment>
<keyword evidence="4" id="KW-1185">Reference proteome</keyword>
<organism evidence="3 4">
    <name type="scientific">Limosilactobacillus coleohominis</name>
    <dbReference type="NCBI Taxonomy" id="181675"/>
    <lineage>
        <taxon>Bacteria</taxon>
        <taxon>Bacillati</taxon>
        <taxon>Bacillota</taxon>
        <taxon>Bacilli</taxon>
        <taxon>Lactobacillales</taxon>
        <taxon>Lactobacillaceae</taxon>
        <taxon>Limosilactobacillus</taxon>
    </lineage>
</organism>
<dbReference type="Gene3D" id="3.40.50.1820">
    <property type="entry name" value="alpha/beta hydrolase"/>
    <property type="match status" value="1"/>
</dbReference>
<dbReference type="PANTHER" id="PTHR48081">
    <property type="entry name" value="AB HYDROLASE SUPERFAMILY PROTEIN C4A8.06C"/>
    <property type="match status" value="1"/>
</dbReference>
<reference evidence="3 4" key="1">
    <citation type="journal article" date="2021" name="Sci. Rep.">
        <title>The distribution of antibiotic resistance genes in chicken gut microbiota commensals.</title>
        <authorList>
            <person name="Juricova H."/>
            <person name="Matiasovicova J."/>
            <person name="Kubasova T."/>
            <person name="Cejkova D."/>
            <person name="Rychlik I."/>
        </authorList>
    </citation>
    <scope>NUCLEOTIDE SEQUENCE [LARGE SCALE GENOMIC DNA]</scope>
    <source>
        <strain evidence="3 4">An574</strain>
    </source>
</reference>
<gene>
    <name evidence="3" type="ORF">H5975_01865</name>
</gene>
<evidence type="ECO:0000313" key="4">
    <source>
        <dbReference type="Proteomes" id="UP000785625"/>
    </source>
</evidence>
<feature type="domain" description="Alpha/beta hydrolase fold-3" evidence="2">
    <location>
        <begin position="110"/>
        <end position="308"/>
    </location>
</feature>
<proteinExistence type="predicted"/>
<dbReference type="PANTHER" id="PTHR48081:SF8">
    <property type="entry name" value="ALPHA_BETA HYDROLASE FOLD-3 DOMAIN-CONTAINING PROTEIN-RELATED"/>
    <property type="match status" value="1"/>
</dbReference>
<dbReference type="Proteomes" id="UP000785625">
    <property type="component" value="Unassembled WGS sequence"/>
</dbReference>
<protein>
    <submittedName>
        <fullName evidence="3">Alpha/beta hydrolase</fullName>
    </submittedName>
</protein>
<dbReference type="RefSeq" id="WP_204784644.1">
    <property type="nucleotide sequence ID" value="NZ_CALVGD010000055.1"/>
</dbReference>
<evidence type="ECO:0000259" key="2">
    <source>
        <dbReference type="Pfam" id="PF07859"/>
    </source>
</evidence>
<keyword evidence="1 3" id="KW-0378">Hydrolase</keyword>
<dbReference type="InterPro" id="IPR013094">
    <property type="entry name" value="AB_hydrolase_3"/>
</dbReference>
<evidence type="ECO:0000256" key="1">
    <source>
        <dbReference type="ARBA" id="ARBA00022801"/>
    </source>
</evidence>
<dbReference type="EMBL" id="JACJKU010000010">
    <property type="protein sequence ID" value="MBM6940244.1"/>
    <property type="molecule type" value="Genomic_DNA"/>
</dbReference>
<dbReference type="InterPro" id="IPR050300">
    <property type="entry name" value="GDXG_lipolytic_enzyme"/>
</dbReference>
<dbReference type="InterPro" id="IPR029058">
    <property type="entry name" value="AB_hydrolase_fold"/>
</dbReference>
<evidence type="ECO:0000313" key="3">
    <source>
        <dbReference type="EMBL" id="MBM6940244.1"/>
    </source>
</evidence>
<dbReference type="SUPFAM" id="SSF53474">
    <property type="entry name" value="alpha/beta-Hydrolases"/>
    <property type="match status" value="1"/>
</dbReference>
<sequence length="330" mass="37125">MRHERRLNRQVVKEMANSIKNSIKDQRECGKSRSKKAALVELSLQLSGFKQMLHDPAKLHDEMIKQAAAAKHPFVLPKDVEQQDGVVRRTIADLPVVVLNANTVSDKVIIFLCGGAYFLQPTKDHWHFLQRLGAKTNAQIIVPQHALAPAHHFQTAYDQLLGMYTAIYQDQSVNNITLMGDSAGGGLAAGFCEWLASRNLPQPRNLILISPWLDLTLRNPLIHKYTDYDATLDVTGLRTVGQSWAGNTPTDDYRLSPINGNVEALRNVLLFVGTKEIMFPDVMKFVKKLRAADVNVQYHIGRELYHEYPVTPIPEANTALNQINRFIVND</sequence>
<name>A0ABS2GY95_9LACO</name>
<dbReference type="GO" id="GO:0016787">
    <property type="term" value="F:hydrolase activity"/>
    <property type="evidence" value="ECO:0007669"/>
    <property type="project" value="UniProtKB-KW"/>
</dbReference>